<dbReference type="RefSeq" id="WP_045248610.1">
    <property type="nucleotide sequence ID" value="NZ_JYIY01000080.1"/>
</dbReference>
<gene>
    <name evidence="1" type="ORF">DCP95_10020</name>
    <name evidence="2" type="ORF">RR49_02708</name>
    <name evidence="3" type="ORF">RR49_02993</name>
</gene>
<evidence type="ECO:0000313" key="2">
    <source>
        <dbReference type="EMBL" id="KJL34820.1"/>
    </source>
</evidence>
<reference evidence="3 4" key="1">
    <citation type="submission" date="2015-02" db="EMBL/GenBank/DDBJ databases">
        <title>Draft genome sequences of ten Microbacterium spp. with emphasis on heavy metal contaminated environments.</title>
        <authorList>
            <person name="Corretto E."/>
        </authorList>
    </citation>
    <scope>NUCLEOTIDE SEQUENCE [LARGE SCALE GENOMIC DNA]</scope>
    <source>
        <strain evidence="3 4">DSM 18659</strain>
    </source>
</reference>
<dbReference type="EMBL" id="DMNG01000169">
    <property type="protein sequence ID" value="HAN24891.1"/>
    <property type="molecule type" value="Genomic_DNA"/>
</dbReference>
<dbReference type="EMBL" id="JYIY01000080">
    <property type="protein sequence ID" value="KJL35095.1"/>
    <property type="molecule type" value="Genomic_DNA"/>
</dbReference>
<evidence type="ECO:0000313" key="1">
    <source>
        <dbReference type="EMBL" id="HAN24891.1"/>
    </source>
</evidence>
<keyword evidence="4" id="KW-1185">Reference proteome</keyword>
<comment type="caution">
    <text evidence="3">The sequence shown here is derived from an EMBL/GenBank/DDBJ whole genome shotgun (WGS) entry which is preliminary data.</text>
</comment>
<evidence type="ECO:0000313" key="4">
    <source>
        <dbReference type="Proteomes" id="UP000033451"/>
    </source>
</evidence>
<dbReference type="PATRIC" id="fig|400772.4.peg.2725"/>
<sequence>MEVTNMDEDIGGSGYSLEDLSAYVDRDCQPPIAAIDRNPECQAVIESMRRMSLFARQLIERDESQPLSAGWLDSLLRDVARDMRAGEDLELPGGDQLTQLLTTEGAIRECVRRAADGIAGCLTGRVEVRTGDPDTGIRVTVRISVLFGAVIKEVADAVRAAVFAAISAEFVIPVEAVDVLVVDVHEEGEGGLN</sequence>
<dbReference type="Proteomes" id="UP000033451">
    <property type="component" value="Unassembled WGS sequence"/>
</dbReference>
<dbReference type="STRING" id="400772.RR49_02708"/>
<evidence type="ECO:0000313" key="5">
    <source>
        <dbReference type="Proteomes" id="UP000257479"/>
    </source>
</evidence>
<dbReference type="AlphaFoldDB" id="A0A0F0LS37"/>
<organism evidence="3 4">
    <name type="scientific">Microbacterium ginsengisoli</name>
    <dbReference type="NCBI Taxonomy" id="400772"/>
    <lineage>
        <taxon>Bacteria</taxon>
        <taxon>Bacillati</taxon>
        <taxon>Actinomycetota</taxon>
        <taxon>Actinomycetes</taxon>
        <taxon>Micrococcales</taxon>
        <taxon>Microbacteriaceae</taxon>
        <taxon>Microbacterium</taxon>
    </lineage>
</organism>
<proteinExistence type="predicted"/>
<name>A0A0F0LS37_9MICO</name>
<protein>
    <submittedName>
        <fullName evidence="1">Asp23/Gls24 family envelope stress response protein</fullName>
    </submittedName>
</protein>
<dbReference type="OrthoDB" id="4953969at2"/>
<accession>A0A0F0LS37</accession>
<reference evidence="1 5" key="2">
    <citation type="journal article" date="2018" name="Nat. Biotechnol.">
        <title>A standardized bacterial taxonomy based on genome phylogeny substantially revises the tree of life.</title>
        <authorList>
            <person name="Parks D.H."/>
            <person name="Chuvochina M."/>
            <person name="Waite D.W."/>
            <person name="Rinke C."/>
            <person name="Skarshewski A."/>
            <person name="Chaumeil P.A."/>
            <person name="Hugenholtz P."/>
        </authorList>
    </citation>
    <scope>NUCLEOTIDE SEQUENCE [LARGE SCALE GENOMIC DNA]</scope>
    <source>
        <strain evidence="1">UBA9152</strain>
    </source>
</reference>
<dbReference type="EMBL" id="JYIY01000080">
    <property type="protein sequence ID" value="KJL34820.1"/>
    <property type="molecule type" value="Genomic_DNA"/>
</dbReference>
<dbReference type="Proteomes" id="UP000257479">
    <property type="component" value="Unassembled WGS sequence"/>
</dbReference>
<evidence type="ECO:0000313" key="3">
    <source>
        <dbReference type="EMBL" id="KJL35095.1"/>
    </source>
</evidence>